<accession>A0AAW1WMI8</accession>
<dbReference type="InterPro" id="IPR027417">
    <property type="entry name" value="P-loop_NTPase"/>
</dbReference>
<dbReference type="AlphaFoldDB" id="A0AAW1WMI8"/>
<gene>
    <name evidence="1" type="ORF">M0R45_033158</name>
</gene>
<evidence type="ECO:0000313" key="1">
    <source>
        <dbReference type="EMBL" id="KAK9924809.1"/>
    </source>
</evidence>
<name>A0AAW1WMI8_RUBAR</name>
<sequence>MPPRLMEASTTFCRRTEDQFYTPSITSVVNYDIPSNSQNYPHSVGRAAQAGRCGLAISLANQYEVGNYIKIEKLIGKGIPEFPFYKEEDRLVLLELSTKTKRLVASEIRESRGKIVRRILKSIL</sequence>
<reference evidence="1 2" key="1">
    <citation type="journal article" date="2023" name="G3 (Bethesda)">
        <title>A chromosome-length genome assembly and annotation of blackberry (Rubus argutus, cv. 'Hillquist').</title>
        <authorList>
            <person name="Bruna T."/>
            <person name="Aryal R."/>
            <person name="Dudchenko O."/>
            <person name="Sargent D.J."/>
            <person name="Mead D."/>
            <person name="Buti M."/>
            <person name="Cavallini A."/>
            <person name="Hytonen T."/>
            <person name="Andres J."/>
            <person name="Pham M."/>
            <person name="Weisz D."/>
            <person name="Mascagni F."/>
            <person name="Usai G."/>
            <person name="Natali L."/>
            <person name="Bassil N."/>
            <person name="Fernandez G.E."/>
            <person name="Lomsadze A."/>
            <person name="Armour M."/>
            <person name="Olukolu B."/>
            <person name="Poorten T."/>
            <person name="Britton C."/>
            <person name="Davik J."/>
            <person name="Ashrafi H."/>
            <person name="Aiden E.L."/>
            <person name="Borodovsky M."/>
            <person name="Worthington M."/>
        </authorList>
    </citation>
    <scope>NUCLEOTIDE SEQUENCE [LARGE SCALE GENOMIC DNA]</scope>
    <source>
        <strain evidence="1">PI 553951</strain>
    </source>
</reference>
<dbReference type="Gene3D" id="3.40.50.300">
    <property type="entry name" value="P-loop containing nucleotide triphosphate hydrolases"/>
    <property type="match status" value="1"/>
</dbReference>
<comment type="caution">
    <text evidence="1">The sequence shown here is derived from an EMBL/GenBank/DDBJ whole genome shotgun (WGS) entry which is preliminary data.</text>
</comment>
<organism evidence="1 2">
    <name type="scientific">Rubus argutus</name>
    <name type="common">Southern blackberry</name>
    <dbReference type="NCBI Taxonomy" id="59490"/>
    <lineage>
        <taxon>Eukaryota</taxon>
        <taxon>Viridiplantae</taxon>
        <taxon>Streptophyta</taxon>
        <taxon>Embryophyta</taxon>
        <taxon>Tracheophyta</taxon>
        <taxon>Spermatophyta</taxon>
        <taxon>Magnoliopsida</taxon>
        <taxon>eudicotyledons</taxon>
        <taxon>Gunneridae</taxon>
        <taxon>Pentapetalae</taxon>
        <taxon>rosids</taxon>
        <taxon>fabids</taxon>
        <taxon>Rosales</taxon>
        <taxon>Rosaceae</taxon>
        <taxon>Rosoideae</taxon>
        <taxon>Rosoideae incertae sedis</taxon>
        <taxon>Rubus</taxon>
    </lineage>
</organism>
<dbReference type="SUPFAM" id="SSF52540">
    <property type="entry name" value="P-loop containing nucleoside triphosphate hydrolases"/>
    <property type="match status" value="1"/>
</dbReference>
<proteinExistence type="predicted"/>
<evidence type="ECO:0000313" key="2">
    <source>
        <dbReference type="Proteomes" id="UP001457282"/>
    </source>
</evidence>
<dbReference type="Proteomes" id="UP001457282">
    <property type="component" value="Unassembled WGS sequence"/>
</dbReference>
<keyword evidence="2" id="KW-1185">Reference proteome</keyword>
<protein>
    <submittedName>
        <fullName evidence="1">Uncharacterized protein</fullName>
    </submittedName>
</protein>
<dbReference type="EMBL" id="JBEDUW010000006">
    <property type="protein sequence ID" value="KAK9924809.1"/>
    <property type="molecule type" value="Genomic_DNA"/>
</dbReference>